<name>A0A2A6EG93_PREIN</name>
<gene>
    <name evidence="2" type="ORF">CLI71_05060</name>
</gene>
<dbReference type="Gene3D" id="3.40.50.300">
    <property type="entry name" value="P-loop containing nucleotide triphosphate hydrolases"/>
    <property type="match status" value="1"/>
</dbReference>
<dbReference type="Proteomes" id="UP000219058">
    <property type="component" value="Unassembled WGS sequence"/>
</dbReference>
<dbReference type="RefSeq" id="WP_097549953.1">
    <property type="nucleotide sequence ID" value="NZ_NSLY01000010.1"/>
</dbReference>
<organism evidence="2 3">
    <name type="scientific">Prevotella intermedia</name>
    <dbReference type="NCBI Taxonomy" id="28131"/>
    <lineage>
        <taxon>Bacteria</taxon>
        <taxon>Pseudomonadati</taxon>
        <taxon>Bacteroidota</taxon>
        <taxon>Bacteroidia</taxon>
        <taxon>Bacteroidales</taxon>
        <taxon>Prevotellaceae</taxon>
        <taxon>Prevotella</taxon>
    </lineage>
</organism>
<dbReference type="InterPro" id="IPR041685">
    <property type="entry name" value="AAA_GajA/Old/RecF-like"/>
</dbReference>
<reference evidence="2 3" key="1">
    <citation type="submission" date="2017-09" db="EMBL/GenBank/DDBJ databases">
        <title>Phase variable restriction modification systems are present in the genome sequences of periodontal pathogens Prevotella intermedia, Tannerella forsythia and Porphyromonas gingivalis.</title>
        <authorList>
            <person name="Haigh R.D."/>
            <person name="Crawford L."/>
            <person name="Ralph J."/>
            <person name="Wanford J."/>
            <person name="Vartoukian S.R."/>
            <person name="Hijazib K."/>
            <person name="Wade W."/>
            <person name="Oggioni M.R."/>
        </authorList>
    </citation>
    <scope>NUCLEOTIDE SEQUENCE [LARGE SCALE GENOMIC DNA]</scope>
    <source>
        <strain evidence="2 3">WW2834</strain>
    </source>
</reference>
<feature type="domain" description="Endonuclease GajA/Old nuclease/RecF-like AAA" evidence="1">
    <location>
        <begin position="2"/>
        <end position="320"/>
    </location>
</feature>
<protein>
    <submittedName>
        <fullName evidence="2">AAA family ATPase</fullName>
    </submittedName>
</protein>
<dbReference type="EMBL" id="NSLY01000010">
    <property type="protein sequence ID" value="PDP60506.1"/>
    <property type="molecule type" value="Genomic_DNA"/>
</dbReference>
<dbReference type="AlphaFoldDB" id="A0A2A6EG93"/>
<proteinExistence type="predicted"/>
<comment type="caution">
    <text evidence="2">The sequence shown here is derived from an EMBL/GenBank/DDBJ whole genome shotgun (WGS) entry which is preliminary data.</text>
</comment>
<sequence>MSKIRIKDFGPLSTSTSDNEGWLEIKKVTVFVGNQGSGKSTIAKLISTFTWIEKVLTRGDFKEKEFTASKFRNKYCGYHRISSYFNTGRTEIEYKGDSYNFTYTKEGEFSIEKNTNALSTYPLPQIMYVPAERNFISIVNNPSMIKELPDSLLTFLSEYNKAKSIIKGDFTLPINDALLEYTKTNDTVSVKGGNYKVKLQEASSGFQSIVPLYLVSHYLSNSIRNQASHSHKMSTDEAKRFEEEVSKIWADENFTDEQRRIALSALSSKFNKSAFINIVEEPEQNLFPKSQNLLLQSLLNFNNSLQANRLIITTHSPYLINELTIAIKVEQLKTDAKNNEEVKENINAIFPLASSLSPNNVAVYEHNEKEACFSLLETYQGLPSDENFLNTQLEDSNNRFADLLDIEQAL</sequence>
<evidence type="ECO:0000313" key="2">
    <source>
        <dbReference type="EMBL" id="PDP60506.1"/>
    </source>
</evidence>
<accession>A0A2A6EG93</accession>
<dbReference type="Pfam" id="PF13175">
    <property type="entry name" value="AAA_15"/>
    <property type="match status" value="1"/>
</dbReference>
<dbReference type="InterPro" id="IPR051396">
    <property type="entry name" value="Bact_Antivir_Def_Nuclease"/>
</dbReference>
<dbReference type="PANTHER" id="PTHR43581">
    <property type="entry name" value="ATP/GTP PHOSPHATASE"/>
    <property type="match status" value="1"/>
</dbReference>
<dbReference type="PANTHER" id="PTHR43581:SF4">
    <property type="entry name" value="ATP_GTP PHOSPHATASE"/>
    <property type="match status" value="1"/>
</dbReference>
<evidence type="ECO:0000313" key="3">
    <source>
        <dbReference type="Proteomes" id="UP000219058"/>
    </source>
</evidence>
<dbReference type="SUPFAM" id="SSF52540">
    <property type="entry name" value="P-loop containing nucleoside triphosphate hydrolases"/>
    <property type="match status" value="1"/>
</dbReference>
<dbReference type="InterPro" id="IPR027417">
    <property type="entry name" value="P-loop_NTPase"/>
</dbReference>
<evidence type="ECO:0000259" key="1">
    <source>
        <dbReference type="Pfam" id="PF13175"/>
    </source>
</evidence>